<dbReference type="AlphaFoldDB" id="A0AA43RH79"/>
<dbReference type="CDD" id="cd01715">
    <property type="entry name" value="ETF_alpha"/>
    <property type="match status" value="1"/>
</dbReference>
<proteinExistence type="inferred from homology"/>
<comment type="cofactor">
    <cofactor evidence="4">
        <name>FAD</name>
        <dbReference type="ChEBI" id="CHEBI:57692"/>
    </cofactor>
    <text evidence="4">Binds 1 FAD per dimer.</text>
</comment>
<dbReference type="Pfam" id="PF01012">
    <property type="entry name" value="ETF"/>
    <property type="match status" value="1"/>
</dbReference>
<evidence type="ECO:0000256" key="3">
    <source>
        <dbReference type="ARBA" id="ARBA00025649"/>
    </source>
</evidence>
<evidence type="ECO:0000256" key="4">
    <source>
        <dbReference type="PIRSR" id="PIRSR000089-1"/>
    </source>
</evidence>
<dbReference type="SMART" id="SM00893">
    <property type="entry name" value="ETF"/>
    <property type="match status" value="1"/>
</dbReference>
<dbReference type="PANTHER" id="PTHR43153:SF1">
    <property type="entry name" value="ELECTRON TRANSFER FLAVOPROTEIN SUBUNIT ALPHA, MITOCHONDRIAL"/>
    <property type="match status" value="1"/>
</dbReference>
<feature type="domain" description="Electron transfer flavoprotein alpha/beta-subunit N-terminal" evidence="5">
    <location>
        <begin position="14"/>
        <end position="205"/>
    </location>
</feature>
<dbReference type="InterPro" id="IPR001308">
    <property type="entry name" value="ETF_a/FixB"/>
</dbReference>
<comment type="caution">
    <text evidence="6">The sequence shown here is derived from an EMBL/GenBank/DDBJ whole genome shotgun (WGS) entry which is preliminary data.</text>
</comment>
<comment type="subunit">
    <text evidence="2">Heterodimer of an alpha and a beta subunit.</text>
</comment>
<comment type="similarity">
    <text evidence="1">Belongs to the ETF alpha-subunit/FixB family.</text>
</comment>
<comment type="function">
    <text evidence="3">The electron transfer flavoprotein serves as a specific electron acceptor for other dehydrogenases. It transfers the electrons to the main respiratory chain via ETF-ubiquinone oxidoreductase (ETF dehydrogenase).</text>
</comment>
<protein>
    <submittedName>
        <fullName evidence="6">Electron transfer flavoprotein subunit alpha/FixB family protein</fullName>
    </submittedName>
</protein>
<dbReference type="InterPro" id="IPR014729">
    <property type="entry name" value="Rossmann-like_a/b/a_fold"/>
</dbReference>
<feature type="binding site" evidence="4">
    <location>
        <begin position="270"/>
        <end position="274"/>
    </location>
    <ligand>
        <name>FAD</name>
        <dbReference type="ChEBI" id="CHEBI:57692"/>
    </ligand>
</feature>
<dbReference type="GO" id="GO:0009055">
    <property type="term" value="F:electron transfer activity"/>
    <property type="evidence" value="ECO:0007669"/>
    <property type="project" value="InterPro"/>
</dbReference>
<reference evidence="6" key="1">
    <citation type="submission" date="2023-07" db="EMBL/GenBank/DDBJ databases">
        <title>Between Cages and Wild: Unraveling the Impact of Captivity on Animal Microbiomes and Antimicrobial Resistance.</title>
        <authorList>
            <person name="Schmartz G.P."/>
            <person name="Rehner J."/>
            <person name="Schuff M.J."/>
            <person name="Becker S.L."/>
            <person name="Kravczyk M."/>
            <person name="Gurevich A."/>
            <person name="Francke R."/>
            <person name="Mueller R."/>
            <person name="Keller V."/>
            <person name="Keller A."/>
        </authorList>
    </citation>
    <scope>NUCLEOTIDE SEQUENCE</scope>
    <source>
        <strain evidence="6">S12M_St_49</strain>
    </source>
</reference>
<dbReference type="GO" id="GO:0050660">
    <property type="term" value="F:flavin adenine dinucleotide binding"/>
    <property type="evidence" value="ECO:0007669"/>
    <property type="project" value="InterPro"/>
</dbReference>
<keyword evidence="4" id="KW-0285">Flavoprotein</keyword>
<dbReference type="Pfam" id="PF00766">
    <property type="entry name" value="ETF_alpha"/>
    <property type="match status" value="1"/>
</dbReference>
<feature type="binding site" evidence="4">
    <location>
        <position position="231"/>
    </location>
    <ligand>
        <name>FAD</name>
        <dbReference type="ChEBI" id="CHEBI:57692"/>
    </ligand>
</feature>
<feature type="binding site" evidence="4">
    <location>
        <position position="308"/>
    </location>
    <ligand>
        <name>FAD</name>
        <dbReference type="ChEBI" id="CHEBI:57692"/>
    </ligand>
</feature>
<dbReference type="InterPro" id="IPR033947">
    <property type="entry name" value="ETF_alpha_N"/>
</dbReference>
<dbReference type="InterPro" id="IPR014731">
    <property type="entry name" value="ETF_asu_C"/>
</dbReference>
<organism evidence="6 7">
    <name type="scientific">Phoenicibacter congonensis</name>
    <dbReference type="NCBI Taxonomy" id="1944646"/>
    <lineage>
        <taxon>Bacteria</taxon>
        <taxon>Bacillati</taxon>
        <taxon>Actinomycetota</taxon>
        <taxon>Coriobacteriia</taxon>
        <taxon>Eggerthellales</taxon>
        <taxon>Eggerthellaceae</taxon>
        <taxon>Phoenicibacter</taxon>
    </lineage>
</organism>
<dbReference type="GO" id="GO:0033539">
    <property type="term" value="P:fatty acid beta-oxidation using acyl-CoA dehydrogenase"/>
    <property type="evidence" value="ECO:0007669"/>
    <property type="project" value="TreeGrafter"/>
</dbReference>
<keyword evidence="7" id="KW-1185">Reference proteome</keyword>
<keyword evidence="4" id="KW-0274">FAD</keyword>
<dbReference type="EMBL" id="JAUMVS010000047">
    <property type="protein sequence ID" value="MDO4841777.1"/>
    <property type="molecule type" value="Genomic_DNA"/>
</dbReference>
<dbReference type="PIRSF" id="PIRSF000089">
    <property type="entry name" value="Electra_flavoP_a"/>
    <property type="match status" value="1"/>
</dbReference>
<dbReference type="SUPFAM" id="SSF52467">
    <property type="entry name" value="DHS-like NAD/FAD-binding domain"/>
    <property type="match status" value="1"/>
</dbReference>
<evidence type="ECO:0000256" key="2">
    <source>
        <dbReference type="ARBA" id="ARBA00011355"/>
    </source>
</evidence>
<dbReference type="Gene3D" id="3.40.50.620">
    <property type="entry name" value="HUPs"/>
    <property type="match status" value="1"/>
</dbReference>
<dbReference type="Gene3D" id="3.40.50.1220">
    <property type="entry name" value="TPP-binding domain"/>
    <property type="match status" value="1"/>
</dbReference>
<sequence length="340" mass="36329">MNSNKVKTIGKEENWVVVEHRGTKIEPGSLQLITKLLTVGASPVVAVLLTTEEDKSSLLNELRSYGADRILVITQSYFNDDCSQELAADSIYALTELLTCPNSILFSATIWGRSVAPRLQGKLDTGLTADCIDLHLADGNILVGTKPSYGDQIMCEITCPNARPQMFTVRPNVFLAKKVAPTPETAVKEQKLGTGMDEKDSLKKTIRATTSAVKVQDNQLTQASIILALGRGAASAEIVESARKLAQKIGASLGVTRPLAGNNGFSYDQQIGQSGVSVAPDLIINLGISGSAQYVSGMDKSKTIVSVNIDPNAPILSFSDYYYVGKAETFLSALSTQLGI</sequence>
<feature type="binding site" evidence="4">
    <location>
        <begin position="256"/>
        <end position="257"/>
    </location>
    <ligand>
        <name>FAD</name>
        <dbReference type="ChEBI" id="CHEBI:57692"/>
    </ligand>
</feature>
<dbReference type="InterPro" id="IPR014730">
    <property type="entry name" value="ETF_a/b_N"/>
</dbReference>
<dbReference type="PANTHER" id="PTHR43153">
    <property type="entry name" value="ELECTRON TRANSFER FLAVOPROTEIN ALPHA"/>
    <property type="match status" value="1"/>
</dbReference>
<gene>
    <name evidence="6" type="ORF">Q3982_03765</name>
</gene>
<evidence type="ECO:0000313" key="6">
    <source>
        <dbReference type="EMBL" id="MDO4841777.1"/>
    </source>
</evidence>
<name>A0AA43RH79_9ACTN</name>
<dbReference type="InterPro" id="IPR029035">
    <property type="entry name" value="DHS-like_NAD/FAD-binding_dom"/>
</dbReference>
<evidence type="ECO:0000313" key="7">
    <source>
        <dbReference type="Proteomes" id="UP001168575"/>
    </source>
</evidence>
<accession>A0AA43RH79</accession>
<evidence type="ECO:0000259" key="5">
    <source>
        <dbReference type="SMART" id="SM00893"/>
    </source>
</evidence>
<dbReference type="SUPFAM" id="SSF52402">
    <property type="entry name" value="Adenine nucleotide alpha hydrolases-like"/>
    <property type="match status" value="1"/>
</dbReference>
<evidence type="ECO:0000256" key="1">
    <source>
        <dbReference type="ARBA" id="ARBA00005817"/>
    </source>
</evidence>
<dbReference type="Proteomes" id="UP001168575">
    <property type="component" value="Unassembled WGS sequence"/>
</dbReference>